<dbReference type="RefSeq" id="WP_346246435.1">
    <property type="nucleotide sequence ID" value="NZ_JBDIZK010000005.1"/>
</dbReference>
<comment type="caution">
    <text evidence="4">The sequence shown here is derived from an EMBL/GenBank/DDBJ whole genome shotgun (WGS) entry which is preliminary data.</text>
</comment>
<proteinExistence type="predicted"/>
<dbReference type="EMBL" id="JBDIZK010000005">
    <property type="protein sequence ID" value="MEN3747437.1"/>
    <property type="molecule type" value="Genomic_DNA"/>
</dbReference>
<reference evidence="4 5" key="1">
    <citation type="submission" date="2024-05" db="EMBL/GenBank/DDBJ databases">
        <title>Sphingomonas sp. HF-S3 16S ribosomal RNA gene Genome sequencing and assembly.</title>
        <authorList>
            <person name="Lee H."/>
        </authorList>
    </citation>
    <scope>NUCLEOTIDE SEQUENCE [LARGE SCALE GENOMIC DNA]</scope>
    <source>
        <strain evidence="4 5">HF-S3</strain>
    </source>
</reference>
<dbReference type="InterPro" id="IPR036291">
    <property type="entry name" value="NAD(P)-bd_dom_sf"/>
</dbReference>
<organism evidence="4 5">
    <name type="scientific">Sphingomonas rustica</name>
    <dbReference type="NCBI Taxonomy" id="3103142"/>
    <lineage>
        <taxon>Bacteria</taxon>
        <taxon>Pseudomonadati</taxon>
        <taxon>Pseudomonadota</taxon>
        <taxon>Alphaproteobacteria</taxon>
        <taxon>Sphingomonadales</taxon>
        <taxon>Sphingomonadaceae</taxon>
        <taxon>Sphingomonas</taxon>
    </lineage>
</organism>
<dbReference type="PIRSF" id="PIRSF000103">
    <property type="entry name" value="HIBADH"/>
    <property type="match status" value="1"/>
</dbReference>
<dbReference type="Gene3D" id="3.40.50.720">
    <property type="entry name" value="NAD(P)-binding Rossmann-like Domain"/>
    <property type="match status" value="1"/>
</dbReference>
<dbReference type="InterPro" id="IPR008927">
    <property type="entry name" value="6-PGluconate_DH-like_C_sf"/>
</dbReference>
<dbReference type="InterPro" id="IPR015815">
    <property type="entry name" value="HIBADH-related"/>
</dbReference>
<sequence length="287" mass="29150">MIESVAFIGFGEAGQAFARPGARAFDRKTGDPASRAAKLSDYEASGVSGSDDAAEALAGAAVALSLVTADQALPAAQSCAAMLDPGALWLDLNSVAPGTKRAAAQAVEAAGGRYVDVAVMSPVLPARLGVPLLVAGPHAAAGADALSAIGFTNVSLAGPQVGDASAIKMIRSVMVKGIEALSAECILAARRAGVADAVLASLDASWKPQGWETRVDYNLDRMLAHGLRRAAEMEEVVKTLEELGVEPAMTRGTVVRQRAIGSLGLVPPEGLAAKLDAIEDGKGERAA</sequence>
<evidence type="ECO:0000259" key="3">
    <source>
        <dbReference type="Pfam" id="PF09130"/>
    </source>
</evidence>
<keyword evidence="5" id="KW-1185">Reference proteome</keyword>
<feature type="domain" description="6-phosphogluconate dehydrogenase NADP-binding" evidence="2">
    <location>
        <begin position="5"/>
        <end position="140"/>
    </location>
</feature>
<dbReference type="Gene3D" id="1.10.1040.10">
    <property type="entry name" value="N-(1-d-carboxylethyl)-l-norvaline Dehydrogenase, domain 2"/>
    <property type="match status" value="1"/>
</dbReference>
<feature type="domain" description="Phosphogluconate dehydrogenase NAD-binding putative C-terminal" evidence="3">
    <location>
        <begin position="189"/>
        <end position="259"/>
    </location>
</feature>
<evidence type="ECO:0000259" key="2">
    <source>
        <dbReference type="Pfam" id="PF03446"/>
    </source>
</evidence>
<dbReference type="Proteomes" id="UP001427805">
    <property type="component" value="Unassembled WGS sequence"/>
</dbReference>
<name>A0ABV0B782_9SPHN</name>
<dbReference type="InterPro" id="IPR013328">
    <property type="entry name" value="6PGD_dom2"/>
</dbReference>
<protein>
    <submittedName>
        <fullName evidence="4">DUF1932 domain-containing protein</fullName>
    </submittedName>
</protein>
<dbReference type="Pfam" id="PF03446">
    <property type="entry name" value="NAD_binding_2"/>
    <property type="match status" value="1"/>
</dbReference>
<evidence type="ECO:0000256" key="1">
    <source>
        <dbReference type="ARBA" id="ARBA00023002"/>
    </source>
</evidence>
<dbReference type="Pfam" id="PF09130">
    <property type="entry name" value="DUF1932"/>
    <property type="match status" value="1"/>
</dbReference>
<accession>A0ABV0B782</accession>
<gene>
    <name evidence="4" type="ORF">TPR58_09680</name>
</gene>
<keyword evidence="1" id="KW-0560">Oxidoreductase</keyword>
<dbReference type="InterPro" id="IPR006115">
    <property type="entry name" value="6PGDH_NADP-bd"/>
</dbReference>
<dbReference type="InterPro" id="IPR015814">
    <property type="entry name" value="Pgluconate_DH_NAD-bd_C"/>
</dbReference>
<evidence type="ECO:0000313" key="4">
    <source>
        <dbReference type="EMBL" id="MEN3747437.1"/>
    </source>
</evidence>
<dbReference type="SUPFAM" id="SSF51735">
    <property type="entry name" value="NAD(P)-binding Rossmann-fold domains"/>
    <property type="match status" value="1"/>
</dbReference>
<dbReference type="SUPFAM" id="SSF48179">
    <property type="entry name" value="6-phosphogluconate dehydrogenase C-terminal domain-like"/>
    <property type="match status" value="1"/>
</dbReference>
<evidence type="ECO:0000313" key="5">
    <source>
        <dbReference type="Proteomes" id="UP001427805"/>
    </source>
</evidence>